<keyword evidence="10" id="KW-0175">Coiled coil</keyword>
<evidence type="ECO:0000256" key="6">
    <source>
        <dbReference type="ARBA" id="ARBA00022840"/>
    </source>
</evidence>
<evidence type="ECO:0000256" key="8">
    <source>
        <dbReference type="ARBA" id="ARBA00033408"/>
    </source>
</evidence>
<dbReference type="AlphaFoldDB" id="C8NEE9"/>
<feature type="domain" description="RecF/RecN/SMC N-terminal" evidence="11">
    <location>
        <begin position="5"/>
        <end position="515"/>
    </location>
</feature>
<dbReference type="PIRSF" id="PIRSF003128">
    <property type="entry name" value="RecN"/>
    <property type="match status" value="1"/>
</dbReference>
<dbReference type="NCBIfam" id="TIGR00634">
    <property type="entry name" value="recN"/>
    <property type="match status" value="1"/>
</dbReference>
<keyword evidence="4" id="KW-0547">Nucleotide-binding</keyword>
<dbReference type="STRING" id="638301.HMPREF0444_0294"/>
<dbReference type="InterPro" id="IPR027417">
    <property type="entry name" value="P-loop_NTPase"/>
</dbReference>
<comment type="similarity">
    <text evidence="2 9">Belongs to the RecN family.</text>
</comment>
<keyword evidence="6" id="KW-0067">ATP-binding</keyword>
<evidence type="ECO:0000256" key="10">
    <source>
        <dbReference type="SAM" id="Coils"/>
    </source>
</evidence>
<dbReference type="InterPro" id="IPR004604">
    <property type="entry name" value="DNA_recomb/repair_RecN"/>
</dbReference>
<evidence type="ECO:0000256" key="5">
    <source>
        <dbReference type="ARBA" id="ARBA00022763"/>
    </source>
</evidence>
<dbReference type="FunFam" id="3.40.50.300:FF:000356">
    <property type="entry name" value="DNA repair protein RecN"/>
    <property type="match status" value="1"/>
</dbReference>
<evidence type="ECO:0000256" key="1">
    <source>
        <dbReference type="ARBA" id="ARBA00003618"/>
    </source>
</evidence>
<dbReference type="PANTHER" id="PTHR11059">
    <property type="entry name" value="DNA REPAIR PROTEIN RECN"/>
    <property type="match status" value="1"/>
</dbReference>
<dbReference type="GO" id="GO:0006310">
    <property type="term" value="P:DNA recombination"/>
    <property type="evidence" value="ECO:0007669"/>
    <property type="project" value="InterPro"/>
</dbReference>
<dbReference type="HOGENOM" id="CLU_018297_3_1_9"/>
<feature type="coiled-coil region" evidence="10">
    <location>
        <begin position="333"/>
        <end position="360"/>
    </location>
</feature>
<dbReference type="EMBL" id="ACKZ01000008">
    <property type="protein sequence ID" value="EEW38050.1"/>
    <property type="molecule type" value="Genomic_DNA"/>
</dbReference>
<dbReference type="SUPFAM" id="SSF52540">
    <property type="entry name" value="P-loop containing nucleoside triphosphate hydrolases"/>
    <property type="match status" value="2"/>
</dbReference>
<dbReference type="GeneID" id="78411440"/>
<dbReference type="Gene3D" id="3.40.50.300">
    <property type="entry name" value="P-loop containing nucleotide triphosphate hydrolases"/>
    <property type="match status" value="2"/>
</dbReference>
<keyword evidence="7 9" id="KW-0234">DNA repair</keyword>
<dbReference type="Pfam" id="PF02463">
    <property type="entry name" value="SMC_N"/>
    <property type="match status" value="1"/>
</dbReference>
<name>C8NEE9_9LACT</name>
<dbReference type="GO" id="GO:0009432">
    <property type="term" value="P:SOS response"/>
    <property type="evidence" value="ECO:0007669"/>
    <property type="project" value="TreeGrafter"/>
</dbReference>
<gene>
    <name evidence="12" type="primary">recN</name>
    <name evidence="12" type="ORF">HMPREF0444_0294</name>
</gene>
<dbReference type="Proteomes" id="UP000005926">
    <property type="component" value="Unassembled WGS sequence"/>
</dbReference>
<accession>C8NEE9</accession>
<dbReference type="CDD" id="cd03241">
    <property type="entry name" value="ABC_RecN"/>
    <property type="match status" value="2"/>
</dbReference>
<evidence type="ECO:0000256" key="4">
    <source>
        <dbReference type="ARBA" id="ARBA00022741"/>
    </source>
</evidence>
<evidence type="ECO:0000256" key="7">
    <source>
        <dbReference type="ARBA" id="ARBA00023204"/>
    </source>
</evidence>
<sequence length="573" mass="64560">MTNLIQEIYIKNFAIIEEVQCTFEKGMTVLTGETGAGKSIIIDAVGLLIGERASLEMIRYGEEKSLIQGVFRIEDPAVVEKLQEFGVEVVEDELMIQRELLQNGKSNCRINGQLATVALLKQIGPYLIDIHGQNEHFLLLNEEKHLGLLDEFAHHQMGSLMAEYDEAYAKVVAAKQELRALQTAEKEDAQRVDMLKFQLQEIEEANIYVGEEEQLSEEKEYFTHFQKIQTALQTALGALEGEEYSSIDAIGEATREVESLESISTSFKALSTQMSEAYYQLQDAASAIRHEIENAEFDEERLAFIEERLDVYYQLKRKYGDDAEEILAFQDKARDALNKIENKETLIAETEKVLKQATLEAFAIAEKISIIRREVAKRLEADIVSELHGLYMENAQFAIQFETSDSLLETGIDIVEFYISTNKGEPLKPLSKIVSGGELSRITLAMKSIFTKEQLVGTIIFDEVDTGVSGRVAQAIASKMHYISEYAQVLSITHLPQVASMADTHIHIEKVEEGERTHTILKVMNETERTEEIARMLSGTTITALTLENAKELLQISNAIKQENDTRAEGERK</sequence>
<keyword evidence="5 9" id="KW-0227">DNA damage</keyword>
<comment type="function">
    <text evidence="1 9">May be involved in recombinational repair of damaged DNA.</text>
</comment>
<dbReference type="GO" id="GO:0005524">
    <property type="term" value="F:ATP binding"/>
    <property type="evidence" value="ECO:0007669"/>
    <property type="project" value="UniProtKB-KW"/>
</dbReference>
<comment type="caution">
    <text evidence="12">The sequence shown here is derived from an EMBL/GenBank/DDBJ whole genome shotgun (WGS) entry which is preliminary data.</text>
</comment>
<dbReference type="eggNOG" id="COG0497">
    <property type="taxonomic scope" value="Bacteria"/>
</dbReference>
<evidence type="ECO:0000259" key="11">
    <source>
        <dbReference type="Pfam" id="PF02463"/>
    </source>
</evidence>
<dbReference type="RefSeq" id="WP_005605301.1">
    <property type="nucleotide sequence ID" value="NZ_CP102283.1"/>
</dbReference>
<protein>
    <recommendedName>
        <fullName evidence="3 9">DNA repair protein RecN</fullName>
    </recommendedName>
    <alternativeName>
        <fullName evidence="8 9">Recombination protein N</fullName>
    </alternativeName>
</protein>
<reference evidence="12 13" key="1">
    <citation type="submission" date="2009-08" db="EMBL/GenBank/DDBJ databases">
        <authorList>
            <person name="Muzny D."/>
            <person name="Qin X."/>
            <person name="Deng J."/>
            <person name="Jiang H."/>
            <person name="Liu Y."/>
            <person name="Qu J."/>
            <person name="Song X.-Z."/>
            <person name="Zhang L."/>
            <person name="Thornton R."/>
            <person name="Coyle M."/>
            <person name="Francisco L."/>
            <person name="Jackson L."/>
            <person name="Javaid M."/>
            <person name="Korchina V."/>
            <person name="Kovar C."/>
            <person name="Mata R."/>
            <person name="Mathew T."/>
            <person name="Ngo R."/>
            <person name="Nguyen L."/>
            <person name="Nguyen N."/>
            <person name="Okwuonu G."/>
            <person name="Ongeri F."/>
            <person name="Pham C."/>
            <person name="Simmons D."/>
            <person name="Wilczek-Boney K."/>
            <person name="Hale W."/>
            <person name="Jakkamsetti A."/>
            <person name="Pham P."/>
            <person name="Ruth R."/>
            <person name="San Lucas F."/>
            <person name="Warren J."/>
            <person name="Zhang J."/>
            <person name="Zhao Z."/>
            <person name="Zhou C."/>
            <person name="Zhu D."/>
            <person name="Lee S."/>
            <person name="Bess C."/>
            <person name="Blankenburg K."/>
            <person name="Forbes L."/>
            <person name="Fu Q."/>
            <person name="Gubbala S."/>
            <person name="Hirani K."/>
            <person name="Jayaseelan J.C."/>
            <person name="Lara F."/>
            <person name="Munidasa M."/>
            <person name="Palculict T."/>
            <person name="Patil S."/>
            <person name="Pu L.-L."/>
            <person name="Saada N."/>
            <person name="Tang L."/>
            <person name="Weissenberger G."/>
            <person name="Zhu Y."/>
            <person name="Hemphill L."/>
            <person name="Shang Y."/>
            <person name="Youmans B."/>
            <person name="Ayvaz T."/>
            <person name="Ross M."/>
            <person name="Santibanez J."/>
            <person name="Aqrawi P."/>
            <person name="Gross S."/>
            <person name="Joshi V."/>
            <person name="Fowler G."/>
            <person name="Nazareth L."/>
            <person name="Reid J."/>
            <person name="Worley K."/>
            <person name="Petrosino J."/>
            <person name="Highlander S."/>
            <person name="Gibbs R."/>
        </authorList>
    </citation>
    <scope>NUCLEOTIDE SEQUENCE [LARGE SCALE GENOMIC DNA]</scope>
    <source>
        <strain evidence="12 13">ATCC 49175</strain>
    </source>
</reference>
<dbReference type="GO" id="GO:0006281">
    <property type="term" value="P:DNA repair"/>
    <property type="evidence" value="ECO:0007669"/>
    <property type="project" value="UniProtKB-KW"/>
</dbReference>
<dbReference type="PANTHER" id="PTHR11059:SF0">
    <property type="entry name" value="DNA REPAIR PROTEIN RECN"/>
    <property type="match status" value="1"/>
</dbReference>
<dbReference type="FunFam" id="3.40.50.300:FF:000319">
    <property type="entry name" value="DNA repair protein RecN"/>
    <property type="match status" value="1"/>
</dbReference>
<dbReference type="GO" id="GO:0043590">
    <property type="term" value="C:bacterial nucleoid"/>
    <property type="evidence" value="ECO:0007669"/>
    <property type="project" value="TreeGrafter"/>
</dbReference>
<dbReference type="InterPro" id="IPR003395">
    <property type="entry name" value="RecF/RecN/SMC_N"/>
</dbReference>
<organism evidence="12 13">
    <name type="scientific">Granulicatella adiacens ATCC 49175</name>
    <dbReference type="NCBI Taxonomy" id="638301"/>
    <lineage>
        <taxon>Bacteria</taxon>
        <taxon>Bacillati</taxon>
        <taxon>Bacillota</taxon>
        <taxon>Bacilli</taxon>
        <taxon>Lactobacillales</taxon>
        <taxon>Carnobacteriaceae</taxon>
        <taxon>Granulicatella</taxon>
    </lineage>
</organism>
<evidence type="ECO:0000313" key="12">
    <source>
        <dbReference type="EMBL" id="EEW38050.1"/>
    </source>
</evidence>
<proteinExistence type="inferred from homology"/>
<evidence type="ECO:0000313" key="13">
    <source>
        <dbReference type="Proteomes" id="UP000005926"/>
    </source>
</evidence>
<keyword evidence="13" id="KW-1185">Reference proteome</keyword>
<evidence type="ECO:0000256" key="2">
    <source>
        <dbReference type="ARBA" id="ARBA00009441"/>
    </source>
</evidence>
<evidence type="ECO:0000256" key="9">
    <source>
        <dbReference type="PIRNR" id="PIRNR003128"/>
    </source>
</evidence>
<evidence type="ECO:0000256" key="3">
    <source>
        <dbReference type="ARBA" id="ARBA00021315"/>
    </source>
</evidence>